<proteinExistence type="predicted"/>
<sequence length="61" mass="6920">MCHHLPSFVTFNARVLPVDTEGTPQNTCQQETYSYVAIIILIGNLQRINIEAKMLYLALII</sequence>
<evidence type="ECO:0000313" key="2">
    <source>
        <dbReference type="Proteomes" id="UP000824120"/>
    </source>
</evidence>
<organism evidence="1 2">
    <name type="scientific">Solanum commersonii</name>
    <name type="common">Commerson's wild potato</name>
    <name type="synonym">Commerson's nightshade</name>
    <dbReference type="NCBI Taxonomy" id="4109"/>
    <lineage>
        <taxon>Eukaryota</taxon>
        <taxon>Viridiplantae</taxon>
        <taxon>Streptophyta</taxon>
        <taxon>Embryophyta</taxon>
        <taxon>Tracheophyta</taxon>
        <taxon>Spermatophyta</taxon>
        <taxon>Magnoliopsida</taxon>
        <taxon>eudicotyledons</taxon>
        <taxon>Gunneridae</taxon>
        <taxon>Pentapetalae</taxon>
        <taxon>asterids</taxon>
        <taxon>lamiids</taxon>
        <taxon>Solanales</taxon>
        <taxon>Solanaceae</taxon>
        <taxon>Solanoideae</taxon>
        <taxon>Solaneae</taxon>
        <taxon>Solanum</taxon>
    </lineage>
</organism>
<accession>A0A9J5XYF7</accession>
<dbReference type="EMBL" id="JACXVP010000008">
    <property type="protein sequence ID" value="KAG5592264.1"/>
    <property type="molecule type" value="Genomic_DNA"/>
</dbReference>
<name>A0A9J5XYF7_SOLCO</name>
<gene>
    <name evidence="1" type="ORF">H5410_042778</name>
</gene>
<reference evidence="1 2" key="1">
    <citation type="submission" date="2020-09" db="EMBL/GenBank/DDBJ databases">
        <title>De no assembly of potato wild relative species, Solanum commersonii.</title>
        <authorList>
            <person name="Cho K."/>
        </authorList>
    </citation>
    <scope>NUCLEOTIDE SEQUENCE [LARGE SCALE GENOMIC DNA]</scope>
    <source>
        <strain evidence="1">LZ3.2</strain>
        <tissue evidence="1">Leaf</tissue>
    </source>
</reference>
<comment type="caution">
    <text evidence="1">The sequence shown here is derived from an EMBL/GenBank/DDBJ whole genome shotgun (WGS) entry which is preliminary data.</text>
</comment>
<dbReference type="Proteomes" id="UP000824120">
    <property type="component" value="Chromosome 8"/>
</dbReference>
<protein>
    <submittedName>
        <fullName evidence="1">Uncharacterized protein</fullName>
    </submittedName>
</protein>
<keyword evidence="2" id="KW-1185">Reference proteome</keyword>
<dbReference type="AlphaFoldDB" id="A0A9J5XYF7"/>
<evidence type="ECO:0000313" key="1">
    <source>
        <dbReference type="EMBL" id="KAG5592264.1"/>
    </source>
</evidence>